<keyword evidence="2" id="KW-0489">Methyltransferase</keyword>
<accession>A0AAV9GYX8</accession>
<feature type="compositionally biased region" description="Polar residues" evidence="1">
    <location>
        <begin position="420"/>
        <end position="430"/>
    </location>
</feature>
<feature type="region of interest" description="Disordered" evidence="1">
    <location>
        <begin position="399"/>
        <end position="469"/>
    </location>
</feature>
<dbReference type="PANTHER" id="PTHR38166:SF1">
    <property type="entry name" value="C2H2-TYPE DOMAIN-CONTAINING PROTEIN"/>
    <property type="match status" value="1"/>
</dbReference>
<protein>
    <submittedName>
        <fullName evidence="2">S-adenosyl-L-methionine-dependent methyltransferase</fullName>
    </submittedName>
</protein>
<evidence type="ECO:0000256" key="1">
    <source>
        <dbReference type="SAM" id="MobiDB-lite"/>
    </source>
</evidence>
<reference evidence="2" key="1">
    <citation type="journal article" date="2023" name="Mol. Phylogenet. Evol.">
        <title>Genome-scale phylogeny and comparative genomics of the fungal order Sordariales.</title>
        <authorList>
            <person name="Hensen N."/>
            <person name="Bonometti L."/>
            <person name="Westerberg I."/>
            <person name="Brannstrom I.O."/>
            <person name="Guillou S."/>
            <person name="Cros-Aarteil S."/>
            <person name="Calhoun S."/>
            <person name="Haridas S."/>
            <person name="Kuo A."/>
            <person name="Mondo S."/>
            <person name="Pangilinan J."/>
            <person name="Riley R."/>
            <person name="LaButti K."/>
            <person name="Andreopoulos B."/>
            <person name="Lipzen A."/>
            <person name="Chen C."/>
            <person name="Yan M."/>
            <person name="Daum C."/>
            <person name="Ng V."/>
            <person name="Clum A."/>
            <person name="Steindorff A."/>
            <person name="Ohm R.A."/>
            <person name="Martin F."/>
            <person name="Silar P."/>
            <person name="Natvig D.O."/>
            <person name="Lalanne C."/>
            <person name="Gautier V."/>
            <person name="Ament-Velasquez S.L."/>
            <person name="Kruys A."/>
            <person name="Hutchinson M.I."/>
            <person name="Powell A.J."/>
            <person name="Barry K."/>
            <person name="Miller A.N."/>
            <person name="Grigoriev I.V."/>
            <person name="Debuchy R."/>
            <person name="Gladieux P."/>
            <person name="Hiltunen Thoren M."/>
            <person name="Johannesson H."/>
        </authorList>
    </citation>
    <scope>NUCLEOTIDE SEQUENCE</scope>
    <source>
        <strain evidence="2">PSN243</strain>
    </source>
</reference>
<dbReference type="Pfam" id="PF13489">
    <property type="entry name" value="Methyltransf_23"/>
    <property type="match status" value="1"/>
</dbReference>
<dbReference type="SUPFAM" id="SSF53335">
    <property type="entry name" value="S-adenosyl-L-methionine-dependent methyltransferases"/>
    <property type="match status" value="1"/>
</dbReference>
<dbReference type="GO" id="GO:0008168">
    <property type="term" value="F:methyltransferase activity"/>
    <property type="evidence" value="ECO:0007669"/>
    <property type="project" value="UniProtKB-KW"/>
</dbReference>
<dbReference type="Proteomes" id="UP001321760">
    <property type="component" value="Unassembled WGS sequence"/>
</dbReference>
<proteinExistence type="predicted"/>
<dbReference type="PANTHER" id="PTHR38166">
    <property type="entry name" value="C2H2-TYPE DOMAIN-CONTAINING PROTEIN-RELATED"/>
    <property type="match status" value="1"/>
</dbReference>
<feature type="region of interest" description="Disordered" evidence="1">
    <location>
        <begin position="280"/>
        <end position="306"/>
    </location>
</feature>
<feature type="region of interest" description="Disordered" evidence="1">
    <location>
        <begin position="319"/>
        <end position="366"/>
    </location>
</feature>
<reference evidence="2" key="2">
    <citation type="submission" date="2023-05" db="EMBL/GenBank/DDBJ databases">
        <authorList>
            <consortium name="Lawrence Berkeley National Laboratory"/>
            <person name="Steindorff A."/>
            <person name="Hensen N."/>
            <person name="Bonometti L."/>
            <person name="Westerberg I."/>
            <person name="Brannstrom I.O."/>
            <person name="Guillou S."/>
            <person name="Cros-Aarteil S."/>
            <person name="Calhoun S."/>
            <person name="Haridas S."/>
            <person name="Kuo A."/>
            <person name="Mondo S."/>
            <person name="Pangilinan J."/>
            <person name="Riley R."/>
            <person name="Labutti K."/>
            <person name="Andreopoulos B."/>
            <person name="Lipzen A."/>
            <person name="Chen C."/>
            <person name="Yanf M."/>
            <person name="Daum C."/>
            <person name="Ng V."/>
            <person name="Clum A."/>
            <person name="Ohm R."/>
            <person name="Martin F."/>
            <person name="Silar P."/>
            <person name="Natvig D."/>
            <person name="Lalanne C."/>
            <person name="Gautier V."/>
            <person name="Ament-Velasquez S.L."/>
            <person name="Kruys A."/>
            <person name="Hutchinson M.I."/>
            <person name="Powell A.J."/>
            <person name="Barry K."/>
            <person name="Miller A.N."/>
            <person name="Grigoriev I.V."/>
            <person name="Debuchy R."/>
            <person name="Gladieux P."/>
            <person name="Thoren M.H."/>
            <person name="Johannesson H."/>
        </authorList>
    </citation>
    <scope>NUCLEOTIDE SEQUENCE</scope>
    <source>
        <strain evidence="2">PSN243</strain>
    </source>
</reference>
<keyword evidence="2" id="KW-0808">Transferase</keyword>
<dbReference type="InterPro" id="IPR029063">
    <property type="entry name" value="SAM-dependent_MTases_sf"/>
</dbReference>
<feature type="compositionally biased region" description="Low complexity" evidence="1">
    <location>
        <begin position="291"/>
        <end position="306"/>
    </location>
</feature>
<dbReference type="AlphaFoldDB" id="A0AAV9GYX8"/>
<gene>
    <name evidence="2" type="ORF">QBC34DRAFT_470996</name>
</gene>
<sequence length="759" mass="84979">MIAYFCPIDERENDRLDMQSFVLSELLGGLHLSPFSNDRHVGKILDVCCGSGMWAIDMADRYPEHSVTGTDLAPIQPSWVPPNLRFELDDARAPWMFRREFDLIHTSSTIHAGCWGDFKTEAIQQAFDSLRPGGWLECQEFGSLVNCDDGSLPVDCHLAGWARAVNTAASRAGRPRDVAPQMFEWFKDVGFVDVREVRYKLPIGRWAKDPHLKVPGLGWFITLESGLDALSSRLFTCVLDMYREEIEVLHQKVRRDLKDPKIHAYSEIFVVYGRKPLDEEVADVSPPPPTQLLSPPASPPLSSQLFSSPAPDLHLTQLLSPPASPIATPMTGIVHHSPNGATKSIDDASTSKSSSSGNSSCSDTESTWLRQRQRALLEHIMRTLCLYLDSRILQHASAIGNGDPGPGSGPDDSSSGNAIPGSNTPNTSREQGGRDTRRGHNGCGEDDDGESGGDKRKGKSKMPMDTSEERRKFACPYYKRDPGKYGKWTSCPGPGWTQVHRIKSDHLYRRHALPPQCPRCWEPFGSDDALREHLREDTACVKQENQTVLAGFTKEQESLLQKRARKGKTEEEKWREMYQILFPDDDPKTMPSPYYEPTQLNAPSGAEGMASFAVFLRREMPALVRRELESMFENEFQALEESLRPQIQQLIIDLQPRLLRRFQESLSGEAGEPDLFPDQEGVQDEVLPGNQTAVDGVEASDPEEEALYQLEFDELVNEVGEMDNLNLPLGDEFAPEFDFDEILGTYFVDPSLDSAEHQD</sequence>
<evidence type="ECO:0000313" key="3">
    <source>
        <dbReference type="Proteomes" id="UP001321760"/>
    </source>
</evidence>
<comment type="caution">
    <text evidence="2">The sequence shown here is derived from an EMBL/GenBank/DDBJ whole genome shotgun (WGS) entry which is preliminary data.</text>
</comment>
<dbReference type="Gene3D" id="3.40.50.150">
    <property type="entry name" value="Vaccinia Virus protein VP39"/>
    <property type="match status" value="1"/>
</dbReference>
<organism evidence="2 3">
    <name type="scientific">Podospora aff. communis PSN243</name>
    <dbReference type="NCBI Taxonomy" id="3040156"/>
    <lineage>
        <taxon>Eukaryota</taxon>
        <taxon>Fungi</taxon>
        <taxon>Dikarya</taxon>
        <taxon>Ascomycota</taxon>
        <taxon>Pezizomycotina</taxon>
        <taxon>Sordariomycetes</taxon>
        <taxon>Sordariomycetidae</taxon>
        <taxon>Sordariales</taxon>
        <taxon>Podosporaceae</taxon>
        <taxon>Podospora</taxon>
    </lineage>
</organism>
<name>A0AAV9GYX8_9PEZI</name>
<evidence type="ECO:0000313" key="2">
    <source>
        <dbReference type="EMBL" id="KAK4454189.1"/>
    </source>
</evidence>
<dbReference type="EMBL" id="MU865917">
    <property type="protein sequence ID" value="KAK4454189.1"/>
    <property type="molecule type" value="Genomic_DNA"/>
</dbReference>
<dbReference type="CDD" id="cd02440">
    <property type="entry name" value="AdoMet_MTases"/>
    <property type="match status" value="1"/>
</dbReference>
<keyword evidence="3" id="KW-1185">Reference proteome</keyword>
<dbReference type="GO" id="GO:0032259">
    <property type="term" value="P:methylation"/>
    <property type="evidence" value="ECO:0007669"/>
    <property type="project" value="UniProtKB-KW"/>
</dbReference>
<feature type="compositionally biased region" description="Low complexity" evidence="1">
    <location>
        <begin position="347"/>
        <end position="366"/>
    </location>
</feature>